<feature type="transmembrane region" description="Helical" evidence="1">
    <location>
        <begin position="73"/>
        <end position="91"/>
    </location>
</feature>
<keyword evidence="1" id="KW-0812">Transmembrane</keyword>
<gene>
    <name evidence="2" type="ORF">J3U87_23750</name>
</gene>
<feature type="transmembrane region" description="Helical" evidence="1">
    <location>
        <begin position="20"/>
        <end position="41"/>
    </location>
</feature>
<keyword evidence="1" id="KW-1133">Transmembrane helix</keyword>
<evidence type="ECO:0000313" key="3">
    <source>
        <dbReference type="Proteomes" id="UP000663929"/>
    </source>
</evidence>
<organism evidence="2 3">
    <name type="scientific">Sulfidibacter corallicola</name>
    <dbReference type="NCBI Taxonomy" id="2818388"/>
    <lineage>
        <taxon>Bacteria</taxon>
        <taxon>Pseudomonadati</taxon>
        <taxon>Acidobacteriota</taxon>
        <taxon>Holophagae</taxon>
        <taxon>Acanthopleuribacterales</taxon>
        <taxon>Acanthopleuribacteraceae</taxon>
        <taxon>Sulfidibacter</taxon>
    </lineage>
</organism>
<dbReference type="RefSeq" id="WP_237378259.1">
    <property type="nucleotide sequence ID" value="NZ_CP071793.1"/>
</dbReference>
<dbReference type="AlphaFoldDB" id="A0A8A4TF77"/>
<dbReference type="EMBL" id="CP071793">
    <property type="protein sequence ID" value="QTD48606.1"/>
    <property type="molecule type" value="Genomic_DNA"/>
</dbReference>
<accession>A0A8A4TF77</accession>
<dbReference type="KEGG" id="scor:J3U87_23750"/>
<sequence>MKKHAKPAAAIDRWMAVRALCSLLILVPNGFFILQPILAFLQEYAVLHGWLMALYEGLPSYFQVVHRHMGSRLWLSGAQLVLAFLLGLAAAKSLQTLVFKLFIFLGVGIQAHGGSHLLHPNREAK</sequence>
<evidence type="ECO:0000313" key="2">
    <source>
        <dbReference type="EMBL" id="QTD48606.1"/>
    </source>
</evidence>
<protein>
    <submittedName>
        <fullName evidence="2">Uncharacterized protein</fullName>
    </submittedName>
</protein>
<dbReference type="Proteomes" id="UP000663929">
    <property type="component" value="Chromosome"/>
</dbReference>
<keyword evidence="3" id="KW-1185">Reference proteome</keyword>
<reference evidence="2" key="1">
    <citation type="submission" date="2021-03" db="EMBL/GenBank/DDBJ databases">
        <title>Acanthopleuribacteraceae sp. M133.</title>
        <authorList>
            <person name="Wang G."/>
        </authorList>
    </citation>
    <scope>NUCLEOTIDE SEQUENCE</scope>
    <source>
        <strain evidence="2">M133</strain>
    </source>
</reference>
<feature type="transmembrane region" description="Helical" evidence="1">
    <location>
        <begin position="97"/>
        <end position="118"/>
    </location>
</feature>
<proteinExistence type="predicted"/>
<name>A0A8A4TF77_SULCO</name>
<keyword evidence="1" id="KW-0472">Membrane</keyword>
<evidence type="ECO:0000256" key="1">
    <source>
        <dbReference type="SAM" id="Phobius"/>
    </source>
</evidence>